<feature type="domain" description="Fibronectin type-III" evidence="4">
    <location>
        <begin position="287"/>
        <end position="376"/>
    </location>
</feature>
<dbReference type="GO" id="GO:0005509">
    <property type="term" value="F:calcium ion binding"/>
    <property type="evidence" value="ECO:0007669"/>
    <property type="project" value="InterPro"/>
</dbReference>
<evidence type="ECO:0000256" key="1">
    <source>
        <dbReference type="SAM" id="MobiDB-lite"/>
    </source>
</evidence>
<dbReference type="InterPro" id="IPR002048">
    <property type="entry name" value="EF_hand_dom"/>
</dbReference>
<evidence type="ECO:0000313" key="6">
    <source>
        <dbReference type="Proteomes" id="UP000651057"/>
    </source>
</evidence>
<dbReference type="InterPro" id="IPR036116">
    <property type="entry name" value="FN3_sf"/>
</dbReference>
<evidence type="ECO:0000256" key="2">
    <source>
        <dbReference type="SAM" id="SignalP"/>
    </source>
</evidence>
<dbReference type="InterPro" id="IPR013783">
    <property type="entry name" value="Ig-like_fold"/>
</dbReference>
<sequence>MLKKVTFYFLHILFLFSLTVNAQVFPVNVTPQIIPPYSLKLSEYGSSASEKLLLNLLLTDITESNRQVRLKFYLENNAGLSVQSSDVVIGANPIFLDGGVPLRLSNIDLRPYFELQNLRGINPLQYSVPLKEGLYRFCFEVYDALSNRQISRKSCATVYLVLNDPPFLNTPKRGEQVLVRNPQNIVFDWTPRHLNATNVQYEFTISELWDTQMDPQAGFLASRPLYQTTTRATTLLYGPAEPQLLPDKMYGWRVRAVVNDGISETSVFKNDGFSEINHFTYTADCAEPAYVLAEGKNPTTEKILWQGVDHIRYNVEYRKKDAESSIWFEGGTINEYTSIYNLEPGTTYEFRVGGQCLDNGPYTYSQIYEFTTTLADDEESTYNCGITPEIVINNQDPLEFMGANETFTAGDFPVTVREINGSDGTFSGWGFIVVPYLQDTKIMVSFDNVKINTDYQLIDGIVVTDYDEDWGGMGSVNEIGELFEGDNDIKEIDLDFDITIDDITVNEDGSITVTHPVSGVTTDYPAGDDVVIRDRNNDGSSDTFHIDEEGNIREGGPMAEGGGVTPENTPGVDKDGNVEQLTAKGIKVTFEDDSSYAYGFDELPSGLENDLGKYYEIINDADGKPYNIINKAVANGGADILKGKIEISDSNISADRLVVKTSNGELLKSEISGNTISIDLKGYYSFEHENIYVTLQPEENSEEKQSIAGVFSLWHLSKKDVNVTIIPVQGVSISESQIRSEVNNIFGKASVNVNLTIANEFTVDPSVYGGDNILMGESGVFANYTNEQQAIIRSYKSSTSTSLESYYLFVFGNNIRPSRDGVAGFMPIKRQFGFIFSGNVSKEEEGKSNISATIAHELGHGVFGLEHPFSELGTSIGATDWLMDYGNGIQLSHLDWAQIHNPDFKLYLFQDDEEGEYGTYQFLVGLDVVPGEFKSHLANFEGESISFISSAGKIISLPSNAQDVTFKKNGALLAFTVPENGVLERYASGKWNTTEEDFAGYLKETSNTKKWKDVVYRDNFSRNLPQQVTVYLGKFKKEGNICGINLYSRSFGNTADKNDWNSGGNKTPLSNTDFVANSQLFKENVPSPEACDLCPKGEKFYNTYNHLVKNDNDDANLRAISKYSCSSKSGVDYSVLVAQIQDDSDKELKNIFWLSDKALYKKARDAFWDQDNALALYLEAIKKVDNKIDAYGNQLNTESSEENLYAAIYYLNEEFIKTLSIDERIKILSAIFEHNLFITDDFLSSGKSDVSMIKKMLTSLSKEDLTLLLTEVINNKELFKNDNRDVLFEIAYALTDADLKSLHVRSKLRMLEVLLNKRLYNMFGNNEDAIVAKIVKSVKDEEATEFFKHLESTELYSIDEDPLLYHLKEKLSDFLNTDDSYTVFFNEIKRLSDAKNRLANGNLDVKTSIIWDVKQKDYVIVSFVIDNNDFTYHYNSKNHTVGIKTCDSYDLVLVEKTGTYRKVCNKERQLLPNGSSPFDLVGITVLNDVSPFASACKDGEGERELCGKMIVVPAIFIDYLEQKKYEQQWSNFGWNTFNIIITVATFGEGAAAITAIRGASAGTKLAMAGKHWYTLLDFTYTVTDLGLKVANVNMPKEWGYVGYLFAAKTSYDLINKGGAKGLAYLKKASKRERREILEELDVKKDGKPLTDDEIVDYISDVEKKIKDPKTNPDVKKEYEDALKALDNVGDTQAKVLSKIDDFAVSNKSFKDWVKSLDNNPDLLKNLDELGDDLEKFAKDFDFTNAGKVAKFVAEPNLAKAWKILRNHRDIRRLDGNIEVLAKISDRFEYAGKSGFNGLEEIFNGGSKVKSIQNFINGLNKVDEIFESSLPLKFSGIKAGEVKVVRALDGKSEEVARIVKDKLEMKKFLEDGTPVGKPVDGHDILKSGDEVGFKPVNKGLDFSQMDVPGAIKHVKYRDLSDLARRDIVGCHDINEFNKLRQVNAVNNANYNVAAGKKLDEVEEVIIMAEKSHSVPGVKAIEYRVPSTDGRLVENVNGVNVNKGYTTGNTKGKSSTKHFEKTLYDPSVWTDAKLEKAIKEAVQDAANKNGGTVPTKFNGNTTEGYEIEGWFRNGVIETFYFK</sequence>
<dbReference type="Proteomes" id="UP000651057">
    <property type="component" value="Unassembled WGS sequence"/>
</dbReference>
<comment type="caution">
    <text evidence="5">The sequence shown here is derived from an EMBL/GenBank/DDBJ whole genome shotgun (WGS) entry which is preliminary data.</text>
</comment>
<dbReference type="SUPFAM" id="SSF49265">
    <property type="entry name" value="Fibronectin type III"/>
    <property type="match status" value="1"/>
</dbReference>
<evidence type="ECO:0000259" key="3">
    <source>
        <dbReference type="PROSITE" id="PS50222"/>
    </source>
</evidence>
<dbReference type="CDD" id="cd00063">
    <property type="entry name" value="FN3"/>
    <property type="match status" value="1"/>
</dbReference>
<protein>
    <submittedName>
        <fullName evidence="5">EndoU domain-containing protein</fullName>
    </submittedName>
</protein>
<keyword evidence="6" id="KW-1185">Reference proteome</keyword>
<feature type="chain" id="PRO_5037167713" evidence="2">
    <location>
        <begin position="23"/>
        <end position="2080"/>
    </location>
</feature>
<dbReference type="Gene3D" id="2.60.40.10">
    <property type="entry name" value="Immunoglobulins"/>
    <property type="match status" value="2"/>
</dbReference>
<accession>A0A936ZW07</accession>
<dbReference type="PROSITE" id="PS50222">
    <property type="entry name" value="EF_HAND_2"/>
    <property type="match status" value="1"/>
</dbReference>
<evidence type="ECO:0000313" key="5">
    <source>
        <dbReference type="EMBL" id="MBL0683256.1"/>
    </source>
</evidence>
<reference evidence="5" key="1">
    <citation type="submission" date="2021-01" db="EMBL/GenBank/DDBJ databases">
        <authorList>
            <person name="Zhong Y.L."/>
        </authorList>
    </citation>
    <scope>NUCLEOTIDE SEQUENCE</scope>
    <source>
        <strain evidence="5">KCTC 23302</strain>
    </source>
</reference>
<dbReference type="PROSITE" id="PS50853">
    <property type="entry name" value="FN3"/>
    <property type="match status" value="1"/>
</dbReference>
<proteinExistence type="predicted"/>
<gene>
    <name evidence="5" type="ORF">JJQ60_06995</name>
</gene>
<name>A0A936ZW07_9FLAO</name>
<organism evidence="5 6">
    <name type="scientific">Aquimarina mytili</name>
    <dbReference type="NCBI Taxonomy" id="874423"/>
    <lineage>
        <taxon>Bacteria</taxon>
        <taxon>Pseudomonadati</taxon>
        <taxon>Bacteroidota</taxon>
        <taxon>Flavobacteriia</taxon>
        <taxon>Flavobacteriales</taxon>
        <taxon>Flavobacteriaceae</taxon>
        <taxon>Aquimarina</taxon>
    </lineage>
</organism>
<dbReference type="InterPro" id="IPR003961">
    <property type="entry name" value="FN3_dom"/>
</dbReference>
<feature type="signal peptide" evidence="2">
    <location>
        <begin position="1"/>
        <end position="22"/>
    </location>
</feature>
<evidence type="ECO:0000259" key="4">
    <source>
        <dbReference type="PROSITE" id="PS50853"/>
    </source>
</evidence>
<feature type="domain" description="EF-hand" evidence="3">
    <location>
        <begin position="1628"/>
        <end position="1664"/>
    </location>
</feature>
<feature type="region of interest" description="Disordered" evidence="1">
    <location>
        <begin position="534"/>
        <end position="575"/>
    </location>
</feature>
<dbReference type="RefSeq" id="WP_201918068.1">
    <property type="nucleotide sequence ID" value="NZ_BAABAX010000023.1"/>
</dbReference>
<dbReference type="EMBL" id="JAERQJ010000002">
    <property type="protein sequence ID" value="MBL0683256.1"/>
    <property type="molecule type" value="Genomic_DNA"/>
</dbReference>
<keyword evidence="2" id="KW-0732">Signal</keyword>